<comment type="caution">
    <text evidence="1">The sequence shown here is derived from an EMBL/GenBank/DDBJ whole genome shotgun (WGS) entry which is preliminary data.</text>
</comment>
<gene>
    <name evidence="1" type="ORF">C8R26_11648</name>
</gene>
<dbReference type="Proteomes" id="UP000244128">
    <property type="component" value="Unassembled WGS sequence"/>
</dbReference>
<protein>
    <submittedName>
        <fullName evidence="1">Uncharacterized protein DUF3175</fullName>
    </submittedName>
</protein>
<evidence type="ECO:0000313" key="1">
    <source>
        <dbReference type="EMBL" id="PTQ76544.1"/>
    </source>
</evidence>
<name>A0A2T5HY94_9PROT</name>
<evidence type="ECO:0000313" key="2">
    <source>
        <dbReference type="Proteomes" id="UP000244128"/>
    </source>
</evidence>
<reference evidence="1 2" key="1">
    <citation type="submission" date="2018-04" db="EMBL/GenBank/DDBJ databases">
        <title>Active sludge and wastewater microbial communities from Klosterneuburg, Austria.</title>
        <authorList>
            <person name="Wagner M."/>
        </authorList>
    </citation>
    <scope>NUCLEOTIDE SEQUENCE [LARGE SCALE GENOMIC DNA]</scope>
    <source>
        <strain evidence="1 2">Nm49</strain>
    </source>
</reference>
<accession>A0A2T5HY94</accession>
<dbReference type="Pfam" id="PF11373">
    <property type="entry name" value="DUF3175"/>
    <property type="match status" value="1"/>
</dbReference>
<dbReference type="EMBL" id="QAOI01000016">
    <property type="protein sequence ID" value="PTQ76544.1"/>
    <property type="molecule type" value="Genomic_DNA"/>
</dbReference>
<dbReference type="RefSeq" id="WP_107803636.1">
    <property type="nucleotide sequence ID" value="NZ_QAOI01000016.1"/>
</dbReference>
<organism evidence="1 2">
    <name type="scientific">Nitrosomonas oligotropha</name>
    <dbReference type="NCBI Taxonomy" id="42354"/>
    <lineage>
        <taxon>Bacteria</taxon>
        <taxon>Pseudomonadati</taxon>
        <taxon>Pseudomonadota</taxon>
        <taxon>Betaproteobacteria</taxon>
        <taxon>Nitrosomonadales</taxon>
        <taxon>Nitrosomonadaceae</taxon>
        <taxon>Nitrosomonas</taxon>
    </lineage>
</organism>
<dbReference type="AlphaFoldDB" id="A0A2T5HY94"/>
<sequence length="94" mass="10751">MSSNWPHQITETSNALDLEHGVFTWNDPHKIALSLKHSADSSERRKAEPFVSAMAMLNFYINRVGKHLPAQQREVLEKAKDELRVLYGKPRHSG</sequence>
<proteinExistence type="predicted"/>
<dbReference type="InterPro" id="IPR021513">
    <property type="entry name" value="Phage_RSL1_Orf186"/>
</dbReference>